<dbReference type="InterPro" id="IPR017830">
    <property type="entry name" value="SQase_HpnE"/>
</dbReference>
<sequence>MTEVTYQSLHGDGSRTRRIAVVGAGLAGLAAAVWLAEQGHQVSLLEKRGRLGGRTFSFDVPGAEGMVDNGQHLFAGCYDALLEYVGTIGTEEHLHWDAPPFAIRTGPDRLLTARGPRWLPAVLRNTAGLSWLVWPPIPWRERPAAVRTWLRIGTAAWKPSPDLDTMTADRWFREIGVPESLRKLTLDQLVIGLLNEKPDRVSAFTFAQALHFIARRALAGNLRAGDAVWPRVSLHELFVAPAERFLRARGAEISTGAQVVDVELDDDRLTALRLADGRRIDCDAAILTLPPWSLTTLLDRGVLAGHEFFDPVRKIEPAPISSVYVWLDRPLRMVRLAENLRDTTIEWVFDTTGMHDGDHRDGYCYSLAVSASWDVVHLRNDEFVRRATESLHQHYPEARAAQVLRTKVIHQPQATFSAHPGFESLRLSQKTPIGGLFLAGDWTRTQLPSTMESAAESAKRAVDAVRDYLSLSR</sequence>
<organism evidence="3 4">
    <name type="scientific">Nocardia implantans</name>
    <dbReference type="NCBI Taxonomy" id="3108168"/>
    <lineage>
        <taxon>Bacteria</taxon>
        <taxon>Bacillati</taxon>
        <taxon>Actinomycetota</taxon>
        <taxon>Actinomycetes</taxon>
        <taxon>Mycobacteriales</taxon>
        <taxon>Nocardiaceae</taxon>
        <taxon>Nocardia</taxon>
    </lineage>
</organism>
<dbReference type="InterPro" id="IPR050464">
    <property type="entry name" value="Zeta_carotene_desat/Oxidored"/>
</dbReference>
<comment type="caution">
    <text evidence="3">The sequence shown here is derived from an EMBL/GenBank/DDBJ whole genome shotgun (WGS) entry which is preliminary data.</text>
</comment>
<evidence type="ECO:0000259" key="2">
    <source>
        <dbReference type="Pfam" id="PF01593"/>
    </source>
</evidence>
<protein>
    <submittedName>
        <fullName evidence="3">Hydroxysqualene dehydroxylase HpnE</fullName>
        <ecNumber evidence="3">1.17.8.1</ecNumber>
    </submittedName>
</protein>
<keyword evidence="1" id="KW-0472">Membrane</keyword>
<dbReference type="NCBIfam" id="TIGR03467">
    <property type="entry name" value="HpnE"/>
    <property type="match status" value="1"/>
</dbReference>
<dbReference type="Proteomes" id="UP001348098">
    <property type="component" value="Unassembled WGS sequence"/>
</dbReference>
<dbReference type="Gene3D" id="3.50.50.60">
    <property type="entry name" value="FAD/NAD(P)-binding domain"/>
    <property type="match status" value="1"/>
</dbReference>
<keyword evidence="1" id="KW-1133">Transmembrane helix</keyword>
<evidence type="ECO:0000313" key="3">
    <source>
        <dbReference type="EMBL" id="MEB3513215.1"/>
    </source>
</evidence>
<keyword evidence="4" id="KW-1185">Reference proteome</keyword>
<dbReference type="EMBL" id="JAYKYQ010000010">
    <property type="protein sequence ID" value="MEB3513215.1"/>
    <property type="molecule type" value="Genomic_DNA"/>
</dbReference>
<dbReference type="GO" id="GO:0016491">
    <property type="term" value="F:oxidoreductase activity"/>
    <property type="evidence" value="ECO:0007669"/>
    <property type="project" value="UniProtKB-KW"/>
</dbReference>
<dbReference type="SUPFAM" id="SSF51905">
    <property type="entry name" value="FAD/NAD(P)-binding domain"/>
    <property type="match status" value="1"/>
</dbReference>
<feature type="domain" description="Amine oxidase" evidence="2">
    <location>
        <begin position="26"/>
        <end position="465"/>
    </location>
</feature>
<name>A0ABU6B0H4_9NOCA</name>
<dbReference type="InterPro" id="IPR036188">
    <property type="entry name" value="FAD/NAD-bd_sf"/>
</dbReference>
<feature type="transmembrane region" description="Helical" evidence="1">
    <location>
        <begin position="19"/>
        <end position="36"/>
    </location>
</feature>
<evidence type="ECO:0000256" key="1">
    <source>
        <dbReference type="SAM" id="Phobius"/>
    </source>
</evidence>
<dbReference type="PANTHER" id="PTHR42923">
    <property type="entry name" value="PROTOPORPHYRINOGEN OXIDASE"/>
    <property type="match status" value="1"/>
</dbReference>
<keyword evidence="3" id="KW-0560">Oxidoreductase</keyword>
<evidence type="ECO:0000313" key="4">
    <source>
        <dbReference type="Proteomes" id="UP001348098"/>
    </source>
</evidence>
<gene>
    <name evidence="3" type="primary">hpnE</name>
    <name evidence="3" type="ORF">U3653_24575</name>
</gene>
<keyword evidence="1" id="KW-0812">Transmembrane</keyword>
<dbReference type="PANTHER" id="PTHR42923:SF46">
    <property type="entry name" value="AMINE OXIDASE"/>
    <property type="match status" value="1"/>
</dbReference>
<dbReference type="InterPro" id="IPR002937">
    <property type="entry name" value="Amino_oxidase"/>
</dbReference>
<dbReference type="EC" id="1.17.8.1" evidence="3"/>
<dbReference type="Pfam" id="PF01593">
    <property type="entry name" value="Amino_oxidase"/>
    <property type="match status" value="1"/>
</dbReference>
<reference evidence="3 4" key="1">
    <citation type="submission" date="2023-12" db="EMBL/GenBank/DDBJ databases">
        <title>novel species in genus Nocarida.</title>
        <authorList>
            <person name="Li Z."/>
        </authorList>
    </citation>
    <scope>NUCLEOTIDE SEQUENCE [LARGE SCALE GENOMIC DNA]</scope>
    <source>
        <strain evidence="3 4">CDC186</strain>
    </source>
</reference>
<accession>A0ABU6B0H4</accession>
<proteinExistence type="predicted"/>
<dbReference type="RefSeq" id="WP_195082368.1">
    <property type="nucleotide sequence ID" value="NZ_JAYESH010000010.1"/>
</dbReference>